<sequence>MPRRSLQVLLVAAVLLAGCAGGVSDAPGSPTAADRSGTSGTTATTTATTGGTVAFYISDEKNAIGDFRYLNVTVSRVGFERTGNGSGGWVEFSGGNTTLDLTTLQGENATLVDAYRLPNATYGKVFVHVSEVNATLEDGERVRVKLPSEKLQLNDEFTVRDGTEVDFVFDITVVKAGNSGKYVLKPVISESGTTVPIKPTGAVEAESGATSNATATNGTA</sequence>
<dbReference type="Proteomes" id="UP000766550">
    <property type="component" value="Unassembled WGS sequence"/>
</dbReference>
<dbReference type="RefSeq" id="WP_162319090.1">
    <property type="nucleotide sequence ID" value="NZ_JAHQXF010000002.1"/>
</dbReference>
<evidence type="ECO:0000259" key="2">
    <source>
        <dbReference type="Pfam" id="PF14321"/>
    </source>
</evidence>
<accession>A0A8J7Y5B1</accession>
<dbReference type="OrthoDB" id="206301at2157"/>
<comment type="caution">
    <text evidence="3">The sequence shown here is derived from an EMBL/GenBank/DDBJ whole genome shotgun (WGS) entry which is preliminary data.</text>
</comment>
<dbReference type="AlphaFoldDB" id="A0A8J7Y5B1"/>
<evidence type="ECO:0000313" key="3">
    <source>
        <dbReference type="EMBL" id="MBV0924527.1"/>
    </source>
</evidence>
<feature type="domain" description="DUF4382" evidence="2">
    <location>
        <begin position="51"/>
        <end position="186"/>
    </location>
</feature>
<feature type="region of interest" description="Disordered" evidence="1">
    <location>
        <begin position="25"/>
        <end position="44"/>
    </location>
</feature>
<dbReference type="InterPro" id="IPR025491">
    <property type="entry name" value="DUF4382"/>
</dbReference>
<evidence type="ECO:0000313" key="4">
    <source>
        <dbReference type="Proteomes" id="UP000766550"/>
    </source>
</evidence>
<reference evidence="3 4" key="1">
    <citation type="submission" date="2021-06" db="EMBL/GenBank/DDBJ databases">
        <title>New haloarchaea isolates fom saline soil.</title>
        <authorList>
            <person name="Duran-Viseras A."/>
            <person name="Sanchez-Porro C.S."/>
            <person name="Ventosa A."/>
        </authorList>
    </citation>
    <scope>NUCLEOTIDE SEQUENCE [LARGE SCALE GENOMIC DNA]</scope>
    <source>
        <strain evidence="3 4">JCM 183640</strain>
    </source>
</reference>
<dbReference type="EMBL" id="JAHQXF010000002">
    <property type="protein sequence ID" value="MBV0924527.1"/>
    <property type="molecule type" value="Genomic_DNA"/>
</dbReference>
<keyword evidence="4" id="KW-1185">Reference proteome</keyword>
<organism evidence="3 4">
    <name type="scientific">Haloarcula limicola</name>
    <dbReference type="NCBI Taxonomy" id="1429915"/>
    <lineage>
        <taxon>Archaea</taxon>
        <taxon>Methanobacteriati</taxon>
        <taxon>Methanobacteriota</taxon>
        <taxon>Stenosarchaea group</taxon>
        <taxon>Halobacteria</taxon>
        <taxon>Halobacteriales</taxon>
        <taxon>Haloarculaceae</taxon>
        <taxon>Haloarcula</taxon>
    </lineage>
</organism>
<name>A0A8J7Y5B1_9EURY</name>
<proteinExistence type="predicted"/>
<feature type="compositionally biased region" description="Low complexity" evidence="1">
    <location>
        <begin position="31"/>
        <end position="44"/>
    </location>
</feature>
<protein>
    <submittedName>
        <fullName evidence="3">DUF4382 domain-containing protein</fullName>
    </submittedName>
</protein>
<gene>
    <name evidence="3" type="ORF">KTS45_09985</name>
</gene>
<dbReference type="PROSITE" id="PS51257">
    <property type="entry name" value="PROKAR_LIPOPROTEIN"/>
    <property type="match status" value="1"/>
</dbReference>
<evidence type="ECO:0000256" key="1">
    <source>
        <dbReference type="SAM" id="MobiDB-lite"/>
    </source>
</evidence>
<dbReference type="Pfam" id="PF14321">
    <property type="entry name" value="DUF4382"/>
    <property type="match status" value="1"/>
</dbReference>